<dbReference type="PANTHER" id="PTHR37162:SF1">
    <property type="entry name" value="BED-TYPE DOMAIN-CONTAINING PROTEIN"/>
    <property type="match status" value="1"/>
</dbReference>
<comment type="caution">
    <text evidence="1">The sequence shown here is derived from an EMBL/GenBank/DDBJ whole genome shotgun (WGS) entry which is preliminary data.</text>
</comment>
<sequence>MEKSTNRMHAFIHWQEEASVDITKVCKHGSTRWLSLGKTTKWVLKQWDPLTAFFKTECEEEKSASKEVNAIQNVEASHSRKQRVLENLRSRTFKLNLLFLDFIIPFFDRVNLKLQSEQPMIHKQAAQLKSLSSRL</sequence>
<dbReference type="Proteomes" id="UP001634394">
    <property type="component" value="Unassembled WGS sequence"/>
</dbReference>
<evidence type="ECO:0000313" key="2">
    <source>
        <dbReference type="Proteomes" id="UP001634394"/>
    </source>
</evidence>
<reference evidence="1 2" key="1">
    <citation type="submission" date="2024-11" db="EMBL/GenBank/DDBJ databases">
        <title>Chromosome-level genome assembly of the freshwater bivalve Anodonta woodiana.</title>
        <authorList>
            <person name="Chen X."/>
        </authorList>
    </citation>
    <scope>NUCLEOTIDE SEQUENCE [LARGE SCALE GENOMIC DNA]</scope>
    <source>
        <strain evidence="1">MN2024</strain>
        <tissue evidence="1">Gills</tissue>
    </source>
</reference>
<accession>A0ABD3XM14</accession>
<proteinExistence type="predicted"/>
<name>A0ABD3XM14_SINWO</name>
<dbReference type="EMBL" id="JBJQND010000002">
    <property type="protein sequence ID" value="KAL3887127.1"/>
    <property type="molecule type" value="Genomic_DNA"/>
</dbReference>
<dbReference type="AlphaFoldDB" id="A0ABD3XM14"/>
<dbReference type="PANTHER" id="PTHR37162">
    <property type="entry name" value="HAT FAMILY DIMERISATION DOMAINCONTAINING PROTEIN-RELATED"/>
    <property type="match status" value="1"/>
</dbReference>
<keyword evidence="2" id="KW-1185">Reference proteome</keyword>
<evidence type="ECO:0000313" key="1">
    <source>
        <dbReference type="EMBL" id="KAL3887127.1"/>
    </source>
</evidence>
<protein>
    <submittedName>
        <fullName evidence="1">Uncharacterized protein</fullName>
    </submittedName>
</protein>
<organism evidence="1 2">
    <name type="scientific">Sinanodonta woodiana</name>
    <name type="common">Chinese pond mussel</name>
    <name type="synonym">Anodonta woodiana</name>
    <dbReference type="NCBI Taxonomy" id="1069815"/>
    <lineage>
        <taxon>Eukaryota</taxon>
        <taxon>Metazoa</taxon>
        <taxon>Spiralia</taxon>
        <taxon>Lophotrochozoa</taxon>
        <taxon>Mollusca</taxon>
        <taxon>Bivalvia</taxon>
        <taxon>Autobranchia</taxon>
        <taxon>Heteroconchia</taxon>
        <taxon>Palaeoheterodonta</taxon>
        <taxon>Unionida</taxon>
        <taxon>Unionoidea</taxon>
        <taxon>Unionidae</taxon>
        <taxon>Unioninae</taxon>
        <taxon>Sinanodonta</taxon>
    </lineage>
</organism>
<gene>
    <name evidence="1" type="ORF">ACJMK2_027081</name>
</gene>